<evidence type="ECO:0000256" key="4">
    <source>
        <dbReference type="ARBA" id="ARBA00022692"/>
    </source>
</evidence>
<dbReference type="Proteomes" id="UP000790833">
    <property type="component" value="Unassembled WGS sequence"/>
</dbReference>
<dbReference type="GeneID" id="66114622"/>
<name>A0A9P8AHK6_9ASCO</name>
<evidence type="ECO:0000256" key="2">
    <source>
        <dbReference type="ARBA" id="ARBA00004651"/>
    </source>
</evidence>
<evidence type="ECO:0000256" key="8">
    <source>
        <dbReference type="ARBA" id="ARBA00035585"/>
    </source>
</evidence>
<comment type="caution">
    <text evidence="10">The sequence shown here is derived from an EMBL/GenBank/DDBJ whole genome shotgun (WGS) entry which is preliminary data.</text>
</comment>
<dbReference type="AlphaFoldDB" id="A0A9P8AHK6"/>
<dbReference type="InterPro" id="IPR003691">
    <property type="entry name" value="FluC"/>
</dbReference>
<gene>
    <name evidence="10" type="ORF">KQ657_001248</name>
</gene>
<evidence type="ECO:0000256" key="3">
    <source>
        <dbReference type="ARBA" id="ARBA00022475"/>
    </source>
</evidence>
<comment type="similarity">
    <text evidence="7">Belongs to the fluoride channel Fluc/FEX (TC 1.A.43) family.</text>
</comment>
<evidence type="ECO:0000256" key="9">
    <source>
        <dbReference type="SAM" id="Phobius"/>
    </source>
</evidence>
<feature type="transmembrane region" description="Helical" evidence="9">
    <location>
        <begin position="344"/>
        <end position="366"/>
    </location>
</feature>
<sequence length="377" mass="41146">MSIDSQLSNISRRRRSVQDQLQELEELEVRTSLPEGVRPPVEEPLHYGKRYKLRVILNILQGSLWGVLARRGLDLLTTYNHNYLGGVVWSNFTACSVMGVLVGTEQLWEDLNDIKARIPLYIGLSTGFCGTFSSFSSAMLEAVERGINAPLSEVGGSLPSAPYGIMESLSVVICQLALSIMGFSMGKHLAEALDNFVPPMTQTITQILEYGLIVIGVCLYIAAVVLCGTESSEVTLRQWTFSIVFAFFGAWTRYLVSKYLNGKLKKFPLGTFTANILGCIIIALVVSLSNGKRHKNWSMGVDNLIVNTSISCEVLAGIKEGFCGGLTTVSTFVVELFGLETIYAYRYGTISIATGFSVCIVILGTVNWTVGLGDAIC</sequence>
<keyword evidence="4 9" id="KW-0812">Transmembrane</keyword>
<dbReference type="GO" id="GO:0005886">
    <property type="term" value="C:plasma membrane"/>
    <property type="evidence" value="ECO:0007669"/>
    <property type="project" value="UniProtKB-SubCell"/>
</dbReference>
<accession>A0A9P8AHK6</accession>
<protein>
    <submittedName>
        <fullName evidence="10">Uncharacterized protein</fullName>
    </submittedName>
</protein>
<feature type="transmembrane region" description="Helical" evidence="9">
    <location>
        <begin position="207"/>
        <end position="226"/>
    </location>
</feature>
<keyword evidence="6 9" id="KW-0472">Membrane</keyword>
<feature type="transmembrane region" description="Helical" evidence="9">
    <location>
        <begin position="268"/>
        <end position="289"/>
    </location>
</feature>
<evidence type="ECO:0000256" key="5">
    <source>
        <dbReference type="ARBA" id="ARBA00022989"/>
    </source>
</evidence>
<comment type="catalytic activity">
    <reaction evidence="8">
        <text>fluoride(in) = fluoride(out)</text>
        <dbReference type="Rhea" id="RHEA:76159"/>
        <dbReference type="ChEBI" id="CHEBI:17051"/>
    </reaction>
    <physiologicalReaction direction="left-to-right" evidence="8">
        <dbReference type="Rhea" id="RHEA:76160"/>
    </physiologicalReaction>
</comment>
<keyword evidence="5 9" id="KW-1133">Transmembrane helix</keyword>
<evidence type="ECO:0000256" key="1">
    <source>
        <dbReference type="ARBA" id="ARBA00002598"/>
    </source>
</evidence>
<comment type="function">
    <text evidence="1">Fluoride channel required for the rapid expulsion of cytoplasmic fluoride.</text>
</comment>
<dbReference type="EMBL" id="JAHMUF010000015">
    <property type="protein sequence ID" value="KAG7192793.1"/>
    <property type="molecule type" value="Genomic_DNA"/>
</dbReference>
<dbReference type="Pfam" id="PF02537">
    <property type="entry name" value="CRCB"/>
    <property type="match status" value="2"/>
</dbReference>
<comment type="subcellular location">
    <subcellularLocation>
        <location evidence="2">Cell membrane</location>
        <topology evidence="2">Multi-pass membrane protein</topology>
    </subcellularLocation>
</comment>
<dbReference type="PANTHER" id="PTHR28259">
    <property type="entry name" value="FLUORIDE EXPORT PROTEIN 1-RELATED"/>
    <property type="match status" value="1"/>
</dbReference>
<evidence type="ECO:0000313" key="11">
    <source>
        <dbReference type="Proteomes" id="UP000790833"/>
    </source>
</evidence>
<reference evidence="10" key="1">
    <citation type="submission" date="2021-03" db="EMBL/GenBank/DDBJ databases">
        <authorList>
            <person name="Palmer J.M."/>
        </authorList>
    </citation>
    <scope>NUCLEOTIDE SEQUENCE</scope>
    <source>
        <strain evidence="10">ARV_011</strain>
    </source>
</reference>
<evidence type="ECO:0000313" key="10">
    <source>
        <dbReference type="EMBL" id="KAG7192793.1"/>
    </source>
</evidence>
<feature type="transmembrane region" description="Helical" evidence="9">
    <location>
        <begin position="238"/>
        <end position="256"/>
    </location>
</feature>
<keyword evidence="3" id="KW-1003">Cell membrane</keyword>
<organism evidence="10 11">
    <name type="scientific">Scheffersomyces spartinae</name>
    <dbReference type="NCBI Taxonomy" id="45513"/>
    <lineage>
        <taxon>Eukaryota</taxon>
        <taxon>Fungi</taxon>
        <taxon>Dikarya</taxon>
        <taxon>Ascomycota</taxon>
        <taxon>Saccharomycotina</taxon>
        <taxon>Pichiomycetes</taxon>
        <taxon>Debaryomycetaceae</taxon>
        <taxon>Scheffersomyces</taxon>
    </lineage>
</organism>
<dbReference type="RefSeq" id="XP_043048343.1">
    <property type="nucleotide sequence ID" value="XM_043192048.1"/>
</dbReference>
<dbReference type="PANTHER" id="PTHR28259:SF1">
    <property type="entry name" value="FLUORIDE EXPORT PROTEIN 1-RELATED"/>
    <property type="match status" value="1"/>
</dbReference>
<dbReference type="GO" id="GO:1903425">
    <property type="term" value="F:fluoride transmembrane transporter activity"/>
    <property type="evidence" value="ECO:0007669"/>
    <property type="project" value="TreeGrafter"/>
</dbReference>
<keyword evidence="11" id="KW-1185">Reference proteome</keyword>
<evidence type="ECO:0000256" key="6">
    <source>
        <dbReference type="ARBA" id="ARBA00023136"/>
    </source>
</evidence>
<dbReference type="OrthoDB" id="409792at2759"/>
<evidence type="ECO:0000256" key="7">
    <source>
        <dbReference type="ARBA" id="ARBA00035120"/>
    </source>
</evidence>
<proteinExistence type="inferred from homology"/>